<comment type="caution">
    <text evidence="1">The sequence shown here is derived from an EMBL/GenBank/DDBJ whole genome shotgun (WGS) entry which is preliminary data.</text>
</comment>
<dbReference type="Proteomes" id="UP001057402">
    <property type="component" value="Chromosome 2"/>
</dbReference>
<sequence>MASPSSSPKRSAKCHVRSISLPTRSHPASLKVVDELNKLRSLCLASSGSVRDGLFCLEELYGAVNEFLAVTSTRDVISANKSEACVDGLLDGLVRLLDAFDVMRDLVSQIKERAREVQSAIRRRNPNPRGVEEAASDFAGFRKKSRKDVRKVSAELKRIESEFEGILVSDHYRAFVTTMTVLREVVASSALVLQMLSSSLDDNHNKGSKWGILSKLVHRGEVVTAVASDGNEFEALDEAVSRLSKDVAVEKAKITQYQLRDLENGIAHIEDDLDGCYRRLIRTRASLLNTISQ</sequence>
<keyword evidence="2" id="KW-1185">Reference proteome</keyword>
<protein>
    <submittedName>
        <fullName evidence="1">Uncharacterized protein</fullName>
    </submittedName>
</protein>
<organism evidence="1 2">
    <name type="scientific">Melastoma candidum</name>
    <dbReference type="NCBI Taxonomy" id="119954"/>
    <lineage>
        <taxon>Eukaryota</taxon>
        <taxon>Viridiplantae</taxon>
        <taxon>Streptophyta</taxon>
        <taxon>Embryophyta</taxon>
        <taxon>Tracheophyta</taxon>
        <taxon>Spermatophyta</taxon>
        <taxon>Magnoliopsida</taxon>
        <taxon>eudicotyledons</taxon>
        <taxon>Gunneridae</taxon>
        <taxon>Pentapetalae</taxon>
        <taxon>rosids</taxon>
        <taxon>malvids</taxon>
        <taxon>Myrtales</taxon>
        <taxon>Melastomataceae</taxon>
        <taxon>Melastomatoideae</taxon>
        <taxon>Melastomateae</taxon>
        <taxon>Melastoma</taxon>
    </lineage>
</organism>
<proteinExistence type="predicted"/>
<gene>
    <name evidence="1" type="ORF">MLD38_004742</name>
</gene>
<evidence type="ECO:0000313" key="1">
    <source>
        <dbReference type="EMBL" id="KAI4386851.1"/>
    </source>
</evidence>
<reference evidence="2" key="1">
    <citation type="journal article" date="2023" name="Front. Plant Sci.">
        <title>Chromosomal-level genome assembly of Melastoma candidum provides insights into trichome evolution.</title>
        <authorList>
            <person name="Zhong Y."/>
            <person name="Wu W."/>
            <person name="Sun C."/>
            <person name="Zou P."/>
            <person name="Liu Y."/>
            <person name="Dai S."/>
            <person name="Zhou R."/>
        </authorList>
    </citation>
    <scope>NUCLEOTIDE SEQUENCE [LARGE SCALE GENOMIC DNA]</scope>
</reference>
<name>A0ACB9S5W0_9MYRT</name>
<dbReference type="EMBL" id="CM042881">
    <property type="protein sequence ID" value="KAI4386851.1"/>
    <property type="molecule type" value="Genomic_DNA"/>
</dbReference>
<evidence type="ECO:0000313" key="2">
    <source>
        <dbReference type="Proteomes" id="UP001057402"/>
    </source>
</evidence>
<accession>A0ACB9S5W0</accession>